<reference evidence="2" key="1">
    <citation type="submission" date="2023-07" db="EMBL/GenBank/DDBJ databases">
        <title>Genome content predicts the carbon catabolic preferences of heterotrophic bacteria.</title>
        <authorList>
            <person name="Gralka M."/>
        </authorList>
    </citation>
    <scope>NUCLEOTIDE SEQUENCE</scope>
    <source>
        <strain evidence="2">E2R20</strain>
    </source>
</reference>
<accession>A0AAW7YXG4</accession>
<gene>
    <name evidence="2" type="ORF">Q4528_14790</name>
</gene>
<feature type="non-terminal residue" evidence="2">
    <location>
        <position position="84"/>
    </location>
</feature>
<feature type="compositionally biased region" description="Polar residues" evidence="1">
    <location>
        <begin position="15"/>
        <end position="43"/>
    </location>
</feature>
<organism evidence="2 3">
    <name type="scientific">Staphylococcus pasteuri_A</name>
    <dbReference type="NCBI Taxonomy" id="3062664"/>
    <lineage>
        <taxon>Bacteria</taxon>
        <taxon>Bacillati</taxon>
        <taxon>Bacillota</taxon>
        <taxon>Bacilli</taxon>
        <taxon>Bacillales</taxon>
        <taxon>Staphylococcaceae</taxon>
        <taxon>Staphylococcus</taxon>
    </lineage>
</organism>
<sequence length="84" mass="8595">NGQPILINKAEDGETANQPPNNSKSSGNAKTESQGDGSTLDNSILIESSGNIAKLTGDTNSASAVDTNQLSSINEVATLDTHQP</sequence>
<name>A0AAW7YXG4_9STAP</name>
<evidence type="ECO:0000313" key="2">
    <source>
        <dbReference type="EMBL" id="MDO6575381.1"/>
    </source>
</evidence>
<evidence type="ECO:0000256" key="1">
    <source>
        <dbReference type="SAM" id="MobiDB-lite"/>
    </source>
</evidence>
<feature type="non-terminal residue" evidence="2">
    <location>
        <position position="1"/>
    </location>
</feature>
<dbReference type="RefSeq" id="WP_303522437.1">
    <property type="nucleotide sequence ID" value="NZ_JAUOQO010000592.1"/>
</dbReference>
<protein>
    <submittedName>
        <fullName evidence="2">Uncharacterized protein</fullName>
    </submittedName>
</protein>
<dbReference type="Proteomes" id="UP001170310">
    <property type="component" value="Unassembled WGS sequence"/>
</dbReference>
<evidence type="ECO:0000313" key="3">
    <source>
        <dbReference type="Proteomes" id="UP001170310"/>
    </source>
</evidence>
<proteinExistence type="predicted"/>
<comment type="caution">
    <text evidence="2">The sequence shown here is derived from an EMBL/GenBank/DDBJ whole genome shotgun (WGS) entry which is preliminary data.</text>
</comment>
<dbReference type="EMBL" id="JAUOQO010000592">
    <property type="protein sequence ID" value="MDO6575381.1"/>
    <property type="molecule type" value="Genomic_DNA"/>
</dbReference>
<feature type="region of interest" description="Disordered" evidence="1">
    <location>
        <begin position="1"/>
        <end position="43"/>
    </location>
</feature>
<dbReference type="AlphaFoldDB" id="A0AAW7YXG4"/>
<keyword evidence="3" id="KW-1185">Reference proteome</keyword>